<evidence type="ECO:0000256" key="4">
    <source>
        <dbReference type="ARBA" id="ARBA00022989"/>
    </source>
</evidence>
<dbReference type="AlphaFoldDB" id="A0A381SU44"/>
<dbReference type="CDD" id="cd06173">
    <property type="entry name" value="MFS_MefA_like"/>
    <property type="match status" value="1"/>
</dbReference>
<feature type="transmembrane region" description="Helical" evidence="6">
    <location>
        <begin position="85"/>
        <end position="104"/>
    </location>
</feature>
<feature type="transmembrane region" description="Helical" evidence="6">
    <location>
        <begin position="125"/>
        <end position="147"/>
    </location>
</feature>
<feature type="transmembrane region" description="Helical" evidence="6">
    <location>
        <begin position="201"/>
        <end position="219"/>
    </location>
</feature>
<feature type="transmembrane region" description="Helical" evidence="6">
    <location>
        <begin position="153"/>
        <end position="171"/>
    </location>
</feature>
<evidence type="ECO:0000256" key="6">
    <source>
        <dbReference type="SAM" id="Phobius"/>
    </source>
</evidence>
<feature type="transmembrane region" description="Helical" evidence="6">
    <location>
        <begin position="266"/>
        <end position="283"/>
    </location>
</feature>
<feature type="transmembrane region" description="Helical" evidence="6">
    <location>
        <begin position="59"/>
        <end position="79"/>
    </location>
</feature>
<dbReference type="PROSITE" id="PS50850">
    <property type="entry name" value="MFS"/>
    <property type="match status" value="1"/>
</dbReference>
<dbReference type="GO" id="GO:0022857">
    <property type="term" value="F:transmembrane transporter activity"/>
    <property type="evidence" value="ECO:0007669"/>
    <property type="project" value="InterPro"/>
</dbReference>
<comment type="subcellular location">
    <subcellularLocation>
        <location evidence="1">Cell membrane</location>
        <topology evidence="1">Multi-pass membrane protein</topology>
    </subcellularLocation>
</comment>
<keyword evidence="2" id="KW-1003">Cell membrane</keyword>
<accession>A0A381SU44</accession>
<organism evidence="8">
    <name type="scientific">marine metagenome</name>
    <dbReference type="NCBI Taxonomy" id="408172"/>
    <lineage>
        <taxon>unclassified sequences</taxon>
        <taxon>metagenomes</taxon>
        <taxon>ecological metagenomes</taxon>
    </lineage>
</organism>
<feature type="domain" description="Major facilitator superfamily (MFS) profile" evidence="7">
    <location>
        <begin position="1"/>
        <end position="375"/>
    </location>
</feature>
<dbReference type="InterPro" id="IPR036259">
    <property type="entry name" value="MFS_trans_sf"/>
</dbReference>
<dbReference type="InterPro" id="IPR011701">
    <property type="entry name" value="MFS"/>
</dbReference>
<keyword evidence="3 6" id="KW-0812">Transmembrane</keyword>
<dbReference type="InterPro" id="IPR020846">
    <property type="entry name" value="MFS_dom"/>
</dbReference>
<feature type="transmembrane region" description="Helical" evidence="6">
    <location>
        <begin position="239"/>
        <end position="259"/>
    </location>
</feature>
<reference evidence="8" key="1">
    <citation type="submission" date="2018-05" db="EMBL/GenBank/DDBJ databases">
        <authorList>
            <person name="Lanie J.A."/>
            <person name="Ng W.-L."/>
            <person name="Kazmierczak K.M."/>
            <person name="Andrzejewski T.M."/>
            <person name="Davidsen T.M."/>
            <person name="Wayne K.J."/>
            <person name="Tettelin H."/>
            <person name="Glass J.I."/>
            <person name="Rusch D."/>
            <person name="Podicherti R."/>
            <person name="Tsui H.-C.T."/>
            <person name="Winkler M.E."/>
        </authorList>
    </citation>
    <scope>NUCLEOTIDE SEQUENCE</scope>
</reference>
<proteinExistence type="predicted"/>
<dbReference type="PANTHER" id="PTHR23513:SF6">
    <property type="entry name" value="MAJOR FACILITATOR SUPERFAMILY ASSOCIATED DOMAIN-CONTAINING PROTEIN"/>
    <property type="match status" value="1"/>
</dbReference>
<keyword evidence="4 6" id="KW-1133">Transmembrane helix</keyword>
<feature type="transmembrane region" description="Helical" evidence="6">
    <location>
        <begin position="328"/>
        <end position="347"/>
    </location>
</feature>
<evidence type="ECO:0000256" key="1">
    <source>
        <dbReference type="ARBA" id="ARBA00004651"/>
    </source>
</evidence>
<dbReference type="PANTHER" id="PTHR23513">
    <property type="entry name" value="INTEGRAL MEMBRANE EFFLUX PROTEIN-RELATED"/>
    <property type="match status" value="1"/>
</dbReference>
<evidence type="ECO:0000256" key="5">
    <source>
        <dbReference type="ARBA" id="ARBA00023136"/>
    </source>
</evidence>
<name>A0A381SU44_9ZZZZ</name>
<sequence>MLLLMTGMQMQMVVRSYLAYEITSSPFLLGVVNAGFAIPLLALSLFGGAIADRLERKRIIQIGQLVAVILSVFIGVSIATDAITWMHLLGVSMAQGALFSFLMPARQAMIPQLVGKENLTNAMSLDAAAMSATTLIAPAIGGGLYNVIGPEGVYYLISGCGVLAIMFTGMVQSPDRVKASTRTAMIGDIKSGLSYVKHNRMVLVLLVLGLLTTLLANPFRFIMPVFVVDVYGLGPESMGLLVTITGLGALVGSLSIASIGKWRRGLLLLASCLVSGIALLMVASIPFYIAATLIMIPIGLGDSIRWTLNQTMIMEEVADEYRGRVMSIFMMIFGMIPLGVLPAGLLAETVNGQFAVGLLAALLLIVTFTLWASQKQLRNYM</sequence>
<protein>
    <recommendedName>
        <fullName evidence="7">Major facilitator superfamily (MFS) profile domain-containing protein</fullName>
    </recommendedName>
</protein>
<evidence type="ECO:0000259" key="7">
    <source>
        <dbReference type="PROSITE" id="PS50850"/>
    </source>
</evidence>
<dbReference type="Gene3D" id="1.20.1250.20">
    <property type="entry name" value="MFS general substrate transporter like domains"/>
    <property type="match status" value="1"/>
</dbReference>
<evidence type="ECO:0000256" key="2">
    <source>
        <dbReference type="ARBA" id="ARBA00022475"/>
    </source>
</evidence>
<keyword evidence="5 6" id="KW-0472">Membrane</keyword>
<evidence type="ECO:0000256" key="3">
    <source>
        <dbReference type="ARBA" id="ARBA00022692"/>
    </source>
</evidence>
<feature type="transmembrane region" description="Helical" evidence="6">
    <location>
        <begin position="353"/>
        <end position="372"/>
    </location>
</feature>
<evidence type="ECO:0000313" key="8">
    <source>
        <dbReference type="EMBL" id="SVA05947.1"/>
    </source>
</evidence>
<dbReference type="Pfam" id="PF07690">
    <property type="entry name" value="MFS_1"/>
    <property type="match status" value="1"/>
</dbReference>
<dbReference type="EMBL" id="UINC01003394">
    <property type="protein sequence ID" value="SVA05947.1"/>
    <property type="molecule type" value="Genomic_DNA"/>
</dbReference>
<feature type="transmembrane region" description="Helical" evidence="6">
    <location>
        <begin position="27"/>
        <end position="47"/>
    </location>
</feature>
<dbReference type="GO" id="GO:0005886">
    <property type="term" value="C:plasma membrane"/>
    <property type="evidence" value="ECO:0007669"/>
    <property type="project" value="UniProtKB-SubCell"/>
</dbReference>
<gene>
    <name evidence="8" type="ORF">METZ01_LOCUS58801</name>
</gene>
<dbReference type="SUPFAM" id="SSF103473">
    <property type="entry name" value="MFS general substrate transporter"/>
    <property type="match status" value="1"/>
</dbReference>